<dbReference type="OrthoDB" id="1121419at2"/>
<protein>
    <submittedName>
        <fullName evidence="2">Uncharacterized protein</fullName>
    </submittedName>
</protein>
<reference evidence="2 3" key="1">
    <citation type="submission" date="2014-08" db="EMBL/GenBank/DDBJ databases">
        <title>Porphyromonas gingivicanis strain:COT-022_OH1391 Genome sequencing.</title>
        <authorList>
            <person name="Wallis C."/>
            <person name="Deusch O."/>
            <person name="O'Flynn C."/>
            <person name="Davis I."/>
            <person name="Jospin G."/>
            <person name="Darling A.E."/>
            <person name="Coil D.A."/>
            <person name="Alexiev A."/>
            <person name="Horsfall A."/>
            <person name="Kirkwood N."/>
            <person name="Harris S."/>
            <person name="Eisen J.A."/>
        </authorList>
    </citation>
    <scope>NUCLEOTIDE SEQUENCE [LARGE SCALE GENOMIC DNA]</scope>
    <source>
        <strain evidence="3">COT-022 OH1391</strain>
    </source>
</reference>
<accession>A0A0A2G5B4</accession>
<keyword evidence="1" id="KW-0472">Membrane</keyword>
<proteinExistence type="predicted"/>
<organism evidence="2 3">
    <name type="scientific">Porphyromonas gingivicanis</name>
    <dbReference type="NCBI Taxonomy" id="266762"/>
    <lineage>
        <taxon>Bacteria</taxon>
        <taxon>Pseudomonadati</taxon>
        <taxon>Bacteroidota</taxon>
        <taxon>Bacteroidia</taxon>
        <taxon>Bacteroidales</taxon>
        <taxon>Porphyromonadaceae</taxon>
        <taxon>Porphyromonas</taxon>
    </lineage>
</organism>
<dbReference type="EMBL" id="JQZW01000012">
    <property type="protein sequence ID" value="KGN97565.1"/>
    <property type="molecule type" value="Genomic_DNA"/>
</dbReference>
<keyword evidence="1" id="KW-0812">Transmembrane</keyword>
<evidence type="ECO:0000256" key="1">
    <source>
        <dbReference type="SAM" id="Phobius"/>
    </source>
</evidence>
<feature type="transmembrane region" description="Helical" evidence="1">
    <location>
        <begin position="63"/>
        <end position="81"/>
    </location>
</feature>
<dbReference type="Proteomes" id="UP000030134">
    <property type="component" value="Unassembled WGS sequence"/>
</dbReference>
<evidence type="ECO:0000313" key="2">
    <source>
        <dbReference type="EMBL" id="KGN97565.1"/>
    </source>
</evidence>
<keyword evidence="1" id="KW-1133">Transmembrane helix</keyword>
<dbReference type="AlphaFoldDB" id="A0A0A2G5B4"/>
<gene>
    <name evidence="2" type="ORF">HQ36_06680</name>
</gene>
<dbReference type="RefSeq" id="WP_036884591.1">
    <property type="nucleotide sequence ID" value="NZ_JQZW01000012.1"/>
</dbReference>
<comment type="caution">
    <text evidence="2">The sequence shown here is derived from an EMBL/GenBank/DDBJ whole genome shotgun (WGS) entry which is preliminary data.</text>
</comment>
<evidence type="ECO:0000313" key="3">
    <source>
        <dbReference type="Proteomes" id="UP000030134"/>
    </source>
</evidence>
<sequence>MDLEEKLLRSAAESKKHYTTPDNYFEEISQRVMATIEKEDALSSVSAGESISSTTLWVRLRPYLGLAAAFLLTIGIFRLFNYTRESIMEQRTQQKEEMMAKELSSEPISEQDYYEFLTSEYTEDFENNWLETSLYSH</sequence>
<dbReference type="STRING" id="266762.HQ36_06680"/>
<keyword evidence="3" id="KW-1185">Reference proteome</keyword>
<name>A0A0A2G5B4_9PORP</name>